<keyword evidence="2" id="KW-1185">Reference proteome</keyword>
<proteinExistence type="predicted"/>
<accession>A0AAV7LGS6</accession>
<protein>
    <recommendedName>
        <fullName evidence="3">DNA-directed DNA polymerase</fullName>
    </recommendedName>
</protein>
<dbReference type="AlphaFoldDB" id="A0AAV7LGS6"/>
<dbReference type="InterPro" id="IPR043502">
    <property type="entry name" value="DNA/RNA_pol_sf"/>
</dbReference>
<name>A0AAV7LGS6_PLEWA</name>
<comment type="caution">
    <text evidence="1">The sequence shown here is derived from an EMBL/GenBank/DDBJ whole genome shotgun (WGS) entry which is preliminary data.</text>
</comment>
<dbReference type="SUPFAM" id="SSF56672">
    <property type="entry name" value="DNA/RNA polymerases"/>
    <property type="match status" value="1"/>
</dbReference>
<evidence type="ECO:0000313" key="1">
    <source>
        <dbReference type="EMBL" id="KAJ1089597.1"/>
    </source>
</evidence>
<dbReference type="Proteomes" id="UP001066276">
    <property type="component" value="Chromosome 11"/>
</dbReference>
<evidence type="ECO:0008006" key="3">
    <source>
        <dbReference type="Google" id="ProtNLM"/>
    </source>
</evidence>
<dbReference type="Gene3D" id="1.10.287.690">
    <property type="entry name" value="Helix hairpin bin"/>
    <property type="match status" value="1"/>
</dbReference>
<gene>
    <name evidence="1" type="ORF">NDU88_002748</name>
</gene>
<evidence type="ECO:0000313" key="2">
    <source>
        <dbReference type="Proteomes" id="UP001066276"/>
    </source>
</evidence>
<dbReference type="PANTHER" id="PTHR33568">
    <property type="entry name" value="DNA POLYMERASE"/>
    <property type="match status" value="1"/>
</dbReference>
<organism evidence="1 2">
    <name type="scientific">Pleurodeles waltl</name>
    <name type="common">Iberian ribbed newt</name>
    <dbReference type="NCBI Taxonomy" id="8319"/>
    <lineage>
        <taxon>Eukaryota</taxon>
        <taxon>Metazoa</taxon>
        <taxon>Chordata</taxon>
        <taxon>Craniata</taxon>
        <taxon>Vertebrata</taxon>
        <taxon>Euteleostomi</taxon>
        <taxon>Amphibia</taxon>
        <taxon>Batrachia</taxon>
        <taxon>Caudata</taxon>
        <taxon>Salamandroidea</taxon>
        <taxon>Salamandridae</taxon>
        <taxon>Pleurodelinae</taxon>
        <taxon>Pleurodeles</taxon>
    </lineage>
</organism>
<sequence>MFPLCRTCVESKQTSECRQSDEQRLLEGTWCTIEVQKALEKGYRLCKILEIWHFPHTTNQLFSEYISLFVRDKQEASGYPDWCVDEASKQKYIADYHDHKGITLRPEFIKVNPARRQLAKLFLSSLWGKFAQHTNLSNTSIVTDPDDLFKYLFAPSYDVSNCEFIDDETAVLCWKYAKEYPQLVTI</sequence>
<reference evidence="1" key="1">
    <citation type="journal article" date="2022" name="bioRxiv">
        <title>Sequencing and chromosome-scale assembly of the giantPleurodeles waltlgenome.</title>
        <authorList>
            <person name="Brown T."/>
            <person name="Elewa A."/>
            <person name="Iarovenko S."/>
            <person name="Subramanian E."/>
            <person name="Araus A.J."/>
            <person name="Petzold A."/>
            <person name="Susuki M."/>
            <person name="Suzuki K.-i.T."/>
            <person name="Hayashi T."/>
            <person name="Toyoda A."/>
            <person name="Oliveira C."/>
            <person name="Osipova E."/>
            <person name="Leigh N.D."/>
            <person name="Simon A."/>
            <person name="Yun M.H."/>
        </authorList>
    </citation>
    <scope>NUCLEOTIDE SEQUENCE</scope>
    <source>
        <strain evidence="1">20211129_DDA</strain>
        <tissue evidence="1">Liver</tissue>
    </source>
</reference>
<dbReference type="PANTHER" id="PTHR33568:SF3">
    <property type="entry name" value="DNA-DIRECTED DNA POLYMERASE"/>
    <property type="match status" value="1"/>
</dbReference>
<dbReference type="EMBL" id="JANPWB010000015">
    <property type="protein sequence ID" value="KAJ1089597.1"/>
    <property type="molecule type" value="Genomic_DNA"/>
</dbReference>